<dbReference type="Pfam" id="PF09084">
    <property type="entry name" value="NMT1"/>
    <property type="match status" value="1"/>
</dbReference>
<comment type="similarity">
    <text evidence="2">Belongs to the bacterial solute-binding protein SsuA/TauA family.</text>
</comment>
<keyword evidence="3 4" id="KW-0732">Signal</keyword>
<proteinExistence type="inferred from homology"/>
<dbReference type="Gene3D" id="3.40.190.10">
    <property type="entry name" value="Periplasmic binding protein-like II"/>
    <property type="match status" value="2"/>
</dbReference>
<evidence type="ECO:0000256" key="1">
    <source>
        <dbReference type="ARBA" id="ARBA00004418"/>
    </source>
</evidence>
<dbReference type="PANTHER" id="PTHR30024">
    <property type="entry name" value="ALIPHATIC SULFONATES-BINDING PROTEIN-RELATED"/>
    <property type="match status" value="1"/>
</dbReference>
<feature type="domain" description="SsuA/THI5-like" evidence="5">
    <location>
        <begin position="57"/>
        <end position="263"/>
    </location>
</feature>
<accession>A0ABP7GME9</accession>
<name>A0ABP7GME9_9MICO</name>
<comment type="subcellular location">
    <subcellularLocation>
        <location evidence="1">Periplasm</location>
    </subcellularLocation>
</comment>
<evidence type="ECO:0000259" key="5">
    <source>
        <dbReference type="Pfam" id="PF09084"/>
    </source>
</evidence>
<organism evidence="6 7">
    <name type="scientific">Microbacterium kribbense</name>
    <dbReference type="NCBI Taxonomy" id="433645"/>
    <lineage>
        <taxon>Bacteria</taxon>
        <taxon>Bacillati</taxon>
        <taxon>Actinomycetota</taxon>
        <taxon>Actinomycetes</taxon>
        <taxon>Micrococcales</taxon>
        <taxon>Microbacteriaceae</taxon>
        <taxon>Microbacterium</taxon>
    </lineage>
</organism>
<evidence type="ECO:0000313" key="7">
    <source>
        <dbReference type="Proteomes" id="UP001500540"/>
    </source>
</evidence>
<feature type="signal peptide" evidence="4">
    <location>
        <begin position="1"/>
        <end position="28"/>
    </location>
</feature>
<dbReference type="PANTHER" id="PTHR30024:SF47">
    <property type="entry name" value="TAURINE-BINDING PERIPLASMIC PROTEIN"/>
    <property type="match status" value="1"/>
</dbReference>
<evidence type="ECO:0000313" key="6">
    <source>
        <dbReference type="EMBL" id="GAA3764804.1"/>
    </source>
</evidence>
<gene>
    <name evidence="6" type="ORF">GCM10022240_16340</name>
</gene>
<sequence length="338" mass="34918">MHQSRPVSAVVLFGVVLLIATACSSPSAAPTASGDATALTKLKAGICVPNDADLALPPYVAQESGFFTDEGLDVEIVSFQGGADMVKGIVGGSVDVGVCGAIDAVAASAKGIPMKIVAGIGGTNPSALMVPDSSTISDISELDAATTFGIGRFGGVTDFVARLTSDRAGVPSDKFKAAAIGPDGLTAAVEAGGGDIDVFQWVPNSAITFESQGKLRTIATVADVFPEDQYSAVLAQPEYISSHKEVIGSFLAAFFQAVTLMKEDRGFAEKAFVERLNVPQENVGAVYEATVPRWSDAGEVSTAGLETYAEFLPMLGLAKTSPSLSDFYTDEFLPVKTD</sequence>
<reference evidence="7" key="1">
    <citation type="journal article" date="2019" name="Int. J. Syst. Evol. Microbiol.">
        <title>The Global Catalogue of Microorganisms (GCM) 10K type strain sequencing project: providing services to taxonomists for standard genome sequencing and annotation.</title>
        <authorList>
            <consortium name="The Broad Institute Genomics Platform"/>
            <consortium name="The Broad Institute Genome Sequencing Center for Infectious Disease"/>
            <person name="Wu L."/>
            <person name="Ma J."/>
        </authorList>
    </citation>
    <scope>NUCLEOTIDE SEQUENCE [LARGE SCALE GENOMIC DNA]</scope>
    <source>
        <strain evidence="7">JCM 16950</strain>
    </source>
</reference>
<evidence type="ECO:0000256" key="4">
    <source>
        <dbReference type="SAM" id="SignalP"/>
    </source>
</evidence>
<protein>
    <submittedName>
        <fullName evidence="6">ABC transporter substrate-binding protein</fullName>
    </submittedName>
</protein>
<dbReference type="Proteomes" id="UP001500540">
    <property type="component" value="Unassembled WGS sequence"/>
</dbReference>
<dbReference type="EMBL" id="BAABAF010000005">
    <property type="protein sequence ID" value="GAA3764804.1"/>
    <property type="molecule type" value="Genomic_DNA"/>
</dbReference>
<dbReference type="PROSITE" id="PS51257">
    <property type="entry name" value="PROKAR_LIPOPROTEIN"/>
    <property type="match status" value="1"/>
</dbReference>
<feature type="chain" id="PRO_5045666931" evidence="4">
    <location>
        <begin position="29"/>
        <end position="338"/>
    </location>
</feature>
<evidence type="ECO:0000256" key="2">
    <source>
        <dbReference type="ARBA" id="ARBA00010742"/>
    </source>
</evidence>
<keyword evidence="7" id="KW-1185">Reference proteome</keyword>
<comment type="caution">
    <text evidence="6">The sequence shown here is derived from an EMBL/GenBank/DDBJ whole genome shotgun (WGS) entry which is preliminary data.</text>
</comment>
<dbReference type="InterPro" id="IPR015168">
    <property type="entry name" value="SsuA/THI5"/>
</dbReference>
<dbReference type="SUPFAM" id="SSF53850">
    <property type="entry name" value="Periplasmic binding protein-like II"/>
    <property type="match status" value="1"/>
</dbReference>
<evidence type="ECO:0000256" key="3">
    <source>
        <dbReference type="ARBA" id="ARBA00022729"/>
    </source>
</evidence>